<organism evidence="1 2">
    <name type="scientific">Pseudomonas phage PHB09</name>
    <dbReference type="NCBI Taxonomy" id="2867265"/>
    <lineage>
        <taxon>Viruses</taxon>
        <taxon>Duplodnaviria</taxon>
        <taxon>Heunggongvirae</taxon>
        <taxon>Uroviricota</taxon>
        <taxon>Caudoviricetes</taxon>
        <taxon>Vandenendeviridae</taxon>
        <taxon>Gorskivirinae</taxon>
        <taxon>Dilongvirus</taxon>
        <taxon>Dilongvirus PHB09</taxon>
    </lineage>
</organism>
<protein>
    <submittedName>
        <fullName evidence="1">Uncharacterized protein</fullName>
    </submittedName>
</protein>
<keyword evidence="2" id="KW-1185">Reference proteome</keyword>
<evidence type="ECO:0000313" key="2">
    <source>
        <dbReference type="Proteomes" id="UP000827914"/>
    </source>
</evidence>
<name>A0AAE8XD73_9CAUD</name>
<evidence type="ECO:0000313" key="1">
    <source>
        <dbReference type="EMBL" id="UAV84607.1"/>
    </source>
</evidence>
<gene>
    <name evidence="1" type="ORF">PHB09_112</name>
</gene>
<dbReference type="Proteomes" id="UP000827914">
    <property type="component" value="Segment"/>
</dbReference>
<accession>A0AAE8XD73</accession>
<proteinExistence type="predicted"/>
<sequence length="64" mass="7379">MTPREQALDDMKYAKSYGETALKQHYMIWRGATLPYPSDDAEYQAAVMEIYEKLDTEECLLKGA</sequence>
<dbReference type="EMBL" id="OK040171">
    <property type="protein sequence ID" value="UAV84607.1"/>
    <property type="molecule type" value="Genomic_DNA"/>
</dbReference>
<reference evidence="1" key="1">
    <citation type="submission" date="2021-09" db="EMBL/GenBank/DDBJ databases">
        <authorList>
            <person name="Liu Y."/>
        </authorList>
    </citation>
    <scope>NUCLEOTIDE SEQUENCE</scope>
</reference>